<keyword evidence="12 14" id="KW-0067">ATP-binding</keyword>
<dbReference type="GO" id="GO:0008820">
    <property type="term" value="F:cobinamide phosphate guanylyltransferase activity"/>
    <property type="evidence" value="ECO:0007669"/>
    <property type="project" value="UniProtKB-UniRule"/>
</dbReference>
<comment type="function">
    <text evidence="4 14">Catalyzes ATP-dependent phosphorylation of adenosylcobinamide and addition of GMP to adenosylcobinamide phosphate.</text>
</comment>
<organism evidence="17 18">
    <name type="scientific">Vibrio toranzoniae</name>
    <dbReference type="NCBI Taxonomy" id="1194427"/>
    <lineage>
        <taxon>Bacteria</taxon>
        <taxon>Pseudomonadati</taxon>
        <taxon>Pseudomonadota</taxon>
        <taxon>Gammaproteobacteria</taxon>
        <taxon>Vibrionales</taxon>
        <taxon>Vibrionaceae</taxon>
        <taxon>Vibrio</taxon>
    </lineage>
</organism>
<keyword evidence="11 14" id="KW-0418">Kinase</keyword>
<dbReference type="PANTHER" id="PTHR34848">
    <property type="match status" value="1"/>
</dbReference>
<evidence type="ECO:0000256" key="4">
    <source>
        <dbReference type="ARBA" id="ARBA00003889"/>
    </source>
</evidence>
<sequence>MTTNNQDHQLNHHLVLGGARSGKSSYAEQQALSALTGCSNGRLHYIATATYLDDEMRERIAHHKDRRSEQWTEHEVPVELATKLLSFNQGDVVLIDCLTLWLNNIIFELGDDATNQQVEVMVEDLVQVVGQSPAQIIIVSNEVGLGVVPLGKVSRLFVDNAGRMNQALARVVERVTLVAAGLPLILKSSNC</sequence>
<dbReference type="EMBL" id="LMXU01000014">
    <property type="protein sequence ID" value="KWU01255.1"/>
    <property type="molecule type" value="Genomic_DNA"/>
</dbReference>
<evidence type="ECO:0000256" key="3">
    <source>
        <dbReference type="ARBA" id="ARBA00001522"/>
    </source>
</evidence>
<evidence type="ECO:0000313" key="17">
    <source>
        <dbReference type="EMBL" id="KWU01255.1"/>
    </source>
</evidence>
<evidence type="ECO:0000256" key="8">
    <source>
        <dbReference type="ARBA" id="ARBA00022573"/>
    </source>
</evidence>
<comment type="catalytic activity">
    <reaction evidence="3">
        <text>adenosylcob(III)inamide + GTP = adenosylcob(III)inamide phosphate + GDP + H(+)</text>
        <dbReference type="Rhea" id="RHEA:15765"/>
        <dbReference type="ChEBI" id="CHEBI:2480"/>
        <dbReference type="ChEBI" id="CHEBI:15378"/>
        <dbReference type="ChEBI" id="CHEBI:37565"/>
        <dbReference type="ChEBI" id="CHEBI:58189"/>
        <dbReference type="ChEBI" id="CHEBI:58502"/>
        <dbReference type="EC" id="2.7.1.156"/>
    </reaction>
</comment>
<comment type="pathway">
    <text evidence="6 14">Cofactor biosynthesis; adenosylcobalamin biosynthesis; adenosylcobalamin from cob(II)yrinate a,c-diamide: step 5/7.</text>
</comment>
<dbReference type="PIRSF" id="PIRSF006135">
    <property type="entry name" value="CobU"/>
    <property type="match status" value="1"/>
</dbReference>
<comment type="pathway">
    <text evidence="5 14">Cofactor biosynthesis; adenosylcobalamin biosynthesis; adenosylcobalamin from cob(II)yrinate a,c-diamide: step 6/7.</text>
</comment>
<evidence type="ECO:0000256" key="13">
    <source>
        <dbReference type="ARBA" id="ARBA00023134"/>
    </source>
</evidence>
<dbReference type="UniPathway" id="UPA00148">
    <property type="reaction ID" value="UER00236"/>
</dbReference>
<dbReference type="EC" id="2.7.1.156" evidence="14"/>
<dbReference type="NCBIfam" id="NF004469">
    <property type="entry name" value="PRK05800.1"/>
    <property type="match status" value="1"/>
</dbReference>
<evidence type="ECO:0000256" key="15">
    <source>
        <dbReference type="PIRSR" id="PIRSR006135-1"/>
    </source>
</evidence>
<dbReference type="GO" id="GO:0009236">
    <property type="term" value="P:cobalamin biosynthetic process"/>
    <property type="evidence" value="ECO:0007669"/>
    <property type="project" value="UniProtKB-UniRule"/>
</dbReference>
<keyword evidence="10 14" id="KW-0547">Nucleotide-binding</keyword>
<comment type="similarity">
    <text evidence="7 14">Belongs to the CobU/CobP family.</text>
</comment>
<dbReference type="Gene3D" id="3.40.50.300">
    <property type="entry name" value="P-loop containing nucleotide triphosphate hydrolases"/>
    <property type="match status" value="1"/>
</dbReference>
<dbReference type="InterPro" id="IPR003203">
    <property type="entry name" value="CobU/CobP"/>
</dbReference>
<comment type="catalytic activity">
    <reaction evidence="1 14">
        <text>adenosylcob(III)inamide + ATP = adenosylcob(III)inamide phosphate + ADP + H(+)</text>
        <dbReference type="Rhea" id="RHEA:15769"/>
        <dbReference type="ChEBI" id="CHEBI:2480"/>
        <dbReference type="ChEBI" id="CHEBI:15378"/>
        <dbReference type="ChEBI" id="CHEBI:30616"/>
        <dbReference type="ChEBI" id="CHEBI:58502"/>
        <dbReference type="ChEBI" id="CHEBI:456216"/>
        <dbReference type="EC" id="2.7.1.156"/>
    </reaction>
</comment>
<protein>
    <recommendedName>
        <fullName evidence="14">Bifunctional adenosylcobalamin biosynthesis protein</fullName>
        <ecNumber evidence="14">2.7.1.156</ecNumber>
        <ecNumber evidence="14">2.7.7.62</ecNumber>
    </recommendedName>
</protein>
<name>A0A109D9A3_9VIBR</name>
<evidence type="ECO:0000256" key="7">
    <source>
        <dbReference type="ARBA" id="ARBA00007490"/>
    </source>
</evidence>
<evidence type="ECO:0000256" key="10">
    <source>
        <dbReference type="ARBA" id="ARBA00022741"/>
    </source>
</evidence>
<dbReference type="EC" id="2.7.7.62" evidence="14"/>
<evidence type="ECO:0000256" key="1">
    <source>
        <dbReference type="ARBA" id="ARBA00000312"/>
    </source>
</evidence>
<dbReference type="OrthoDB" id="9788370at2"/>
<dbReference type="SUPFAM" id="SSF52540">
    <property type="entry name" value="P-loop containing nucleoside triphosphate hydrolases"/>
    <property type="match status" value="1"/>
</dbReference>
<dbReference type="RefSeq" id="WP_060467820.1">
    <property type="nucleotide sequence ID" value="NZ_AP025514.1"/>
</dbReference>
<feature type="active site" description="GMP-histidine intermediate" evidence="15">
    <location>
        <position position="63"/>
    </location>
</feature>
<feature type="binding site" evidence="16">
    <location>
        <position position="96"/>
    </location>
    <ligand>
        <name>GTP</name>
        <dbReference type="ChEBI" id="CHEBI:37565"/>
    </ligand>
</feature>
<dbReference type="GeneID" id="300178557"/>
<dbReference type="Proteomes" id="UP000057389">
    <property type="component" value="Unassembled WGS sequence"/>
</dbReference>
<evidence type="ECO:0000256" key="2">
    <source>
        <dbReference type="ARBA" id="ARBA00000711"/>
    </source>
</evidence>
<evidence type="ECO:0000256" key="11">
    <source>
        <dbReference type="ARBA" id="ARBA00022777"/>
    </source>
</evidence>
<keyword evidence="18" id="KW-1185">Reference proteome</keyword>
<feature type="binding site" evidence="16">
    <location>
        <begin position="47"/>
        <end position="49"/>
    </location>
    <ligand>
        <name>GTP</name>
        <dbReference type="ChEBI" id="CHEBI:37565"/>
    </ligand>
</feature>
<dbReference type="AlphaFoldDB" id="A0A109D9A3"/>
<dbReference type="CDD" id="cd00544">
    <property type="entry name" value="CobU"/>
    <property type="match status" value="1"/>
</dbReference>
<evidence type="ECO:0000256" key="16">
    <source>
        <dbReference type="PIRSR" id="PIRSR006135-2"/>
    </source>
</evidence>
<dbReference type="InterPro" id="IPR027417">
    <property type="entry name" value="P-loop_NTPase"/>
</dbReference>
<feature type="binding site" evidence="16">
    <location>
        <begin position="17"/>
        <end position="24"/>
    </location>
    <ligand>
        <name>GTP</name>
        <dbReference type="ChEBI" id="CHEBI:37565"/>
    </ligand>
</feature>
<comment type="caution">
    <text evidence="17">The sequence shown here is derived from an EMBL/GenBank/DDBJ whole genome shotgun (WGS) entry which is preliminary data.</text>
</comment>
<accession>A0A109D9A3</accession>
<keyword evidence="9 14" id="KW-0808">Transferase</keyword>
<evidence type="ECO:0000313" key="18">
    <source>
        <dbReference type="Proteomes" id="UP000057389"/>
    </source>
</evidence>
<dbReference type="GO" id="GO:0005524">
    <property type="term" value="F:ATP binding"/>
    <property type="evidence" value="ECO:0007669"/>
    <property type="project" value="UniProtKB-UniRule"/>
</dbReference>
<proteinExistence type="inferred from homology"/>
<gene>
    <name evidence="17" type="ORF">APQ14_06025</name>
</gene>
<evidence type="ECO:0000256" key="9">
    <source>
        <dbReference type="ARBA" id="ARBA00022679"/>
    </source>
</evidence>
<keyword evidence="13 14" id="KW-0342">GTP-binding</keyword>
<keyword evidence="8 14" id="KW-0169">Cobalamin biosynthesis</keyword>
<evidence type="ECO:0000256" key="6">
    <source>
        <dbReference type="ARBA" id="ARBA00005159"/>
    </source>
</evidence>
<comment type="catalytic activity">
    <reaction evidence="2 14">
        <text>adenosylcob(III)inamide phosphate + GTP + H(+) = adenosylcob(III)inamide-GDP + diphosphate</text>
        <dbReference type="Rhea" id="RHEA:22712"/>
        <dbReference type="ChEBI" id="CHEBI:15378"/>
        <dbReference type="ChEBI" id="CHEBI:33019"/>
        <dbReference type="ChEBI" id="CHEBI:37565"/>
        <dbReference type="ChEBI" id="CHEBI:58502"/>
        <dbReference type="ChEBI" id="CHEBI:60487"/>
        <dbReference type="EC" id="2.7.7.62"/>
    </reaction>
</comment>
<evidence type="ECO:0000256" key="14">
    <source>
        <dbReference type="PIRNR" id="PIRNR006135"/>
    </source>
</evidence>
<dbReference type="PANTHER" id="PTHR34848:SF1">
    <property type="entry name" value="BIFUNCTIONAL ADENOSYLCOBALAMIN BIOSYNTHESIS PROTEIN COBU"/>
    <property type="match status" value="1"/>
</dbReference>
<reference evidence="17 18" key="1">
    <citation type="submission" date="2015-11" db="EMBL/GenBank/DDBJ databases">
        <title>Draft WGS of Vibrio toranzoniae.</title>
        <authorList>
            <person name="Lasa A."/>
            <person name="Romalde J.L."/>
        </authorList>
    </citation>
    <scope>NUCLEOTIDE SEQUENCE [LARGE SCALE GENOMIC DNA]</scope>
    <source>
        <strain evidence="17 18">Vb 10.8</strain>
    </source>
</reference>
<dbReference type="Pfam" id="PF02283">
    <property type="entry name" value="CobU"/>
    <property type="match status" value="1"/>
</dbReference>
<dbReference type="GO" id="GO:0043752">
    <property type="term" value="F:adenosylcobinamide kinase activity"/>
    <property type="evidence" value="ECO:0007669"/>
    <property type="project" value="UniProtKB-EC"/>
</dbReference>
<feature type="binding site" evidence="16">
    <location>
        <begin position="64"/>
        <end position="67"/>
    </location>
    <ligand>
        <name>GTP</name>
        <dbReference type="ChEBI" id="CHEBI:37565"/>
    </ligand>
</feature>
<evidence type="ECO:0000256" key="12">
    <source>
        <dbReference type="ARBA" id="ARBA00022840"/>
    </source>
</evidence>
<feature type="binding site" evidence="16">
    <location>
        <position position="75"/>
    </location>
    <ligand>
        <name>GTP</name>
        <dbReference type="ChEBI" id="CHEBI:37565"/>
    </ligand>
</feature>
<evidence type="ECO:0000256" key="5">
    <source>
        <dbReference type="ARBA" id="ARBA00004692"/>
    </source>
</evidence>
<dbReference type="GO" id="GO:0005525">
    <property type="term" value="F:GTP binding"/>
    <property type="evidence" value="ECO:0007669"/>
    <property type="project" value="UniProtKB-UniRule"/>
</dbReference>